<dbReference type="EMBL" id="KF900780">
    <property type="protein sequence ID" value="AIF06758.1"/>
    <property type="molecule type" value="Genomic_DNA"/>
</dbReference>
<name>A0A075GY79_9EURY</name>
<reference evidence="1" key="1">
    <citation type="journal article" date="2014" name="Genome Biol. Evol.">
        <title>Pangenome evidence for extensive interdomain horizontal transfer affecting lineage core and shell genes in uncultured planktonic thaumarchaeota and euryarchaeota.</title>
        <authorList>
            <person name="Deschamps P."/>
            <person name="Zivanovic Y."/>
            <person name="Moreira D."/>
            <person name="Rodriguez-Valera F."/>
            <person name="Lopez-Garcia P."/>
        </authorList>
    </citation>
    <scope>NUCLEOTIDE SEQUENCE</scope>
</reference>
<evidence type="ECO:0000313" key="1">
    <source>
        <dbReference type="EMBL" id="AIF06758.1"/>
    </source>
</evidence>
<proteinExistence type="predicted"/>
<sequence length="96" mass="11271">MKRKCENCKKILERNAFISIEKGGDERIYSYFFCTECDKYTVELFRDLFVTGGSEISTFQRDKEEGNKEVLLILDCPSPEDKNCKCSTHKDYFKSE</sequence>
<organism evidence="1">
    <name type="scientific">uncultured marine group II/III euryarchaeote KM3_195_B08</name>
    <dbReference type="NCBI Taxonomy" id="1457970"/>
    <lineage>
        <taxon>Archaea</taxon>
        <taxon>Methanobacteriati</taxon>
        <taxon>Methanobacteriota</taxon>
        <taxon>environmental samples</taxon>
    </lineage>
</organism>
<dbReference type="AlphaFoldDB" id="A0A075GY79"/>
<protein>
    <submittedName>
        <fullName evidence="1">Uncharacterized protein</fullName>
    </submittedName>
</protein>
<accession>A0A075GY79</accession>